<dbReference type="InterPro" id="IPR004104">
    <property type="entry name" value="Gfo/Idh/MocA-like_OxRdtase_C"/>
</dbReference>
<proteinExistence type="predicted"/>
<dbReference type="InterPro" id="IPR036291">
    <property type="entry name" value="NAD(P)-bd_dom_sf"/>
</dbReference>
<dbReference type="Pfam" id="PF02894">
    <property type="entry name" value="GFO_IDH_MocA_C"/>
    <property type="match status" value="1"/>
</dbReference>
<dbReference type="PANTHER" id="PTHR43377">
    <property type="entry name" value="BILIVERDIN REDUCTASE A"/>
    <property type="match status" value="1"/>
</dbReference>
<dbReference type="Gene3D" id="3.30.360.10">
    <property type="entry name" value="Dihydrodipicolinate Reductase, domain 2"/>
    <property type="match status" value="1"/>
</dbReference>
<dbReference type="GeneID" id="40264997"/>
<evidence type="ECO:0000313" key="4">
    <source>
        <dbReference type="EMBL" id="QCS42106.1"/>
    </source>
</evidence>
<dbReference type="Proteomes" id="UP000302218">
    <property type="component" value="Chromosome"/>
</dbReference>
<dbReference type="AlphaFoldDB" id="A0A4V1FZJ9"/>
<dbReference type="OrthoDB" id="25239at2157"/>
<sequence length="390" mass="42629">MVVRTAVVGAGTVSRAHLAGAQNNPDMELVAVCDLDEELARERAREFGTMAVTDFTELLDELDCLHVCTPVQTHFEIARQAIEAGVGVIIEKPATVTAEEVEQLQTLSREHDTPVTVIHNHLFYPAVRKARELIDAGELGHVKSVDTLYAGLTPPDQVNRGSWVFELPGGEFEEGLPHPIYSILGIGGWPERDDDISAQTVLSDDYEEDFEYDQAQAQYVSKEGALCNVTMLSGTLPQRLHVITGSEKSLIVDEINQSLYEVDEDYTSSVIARSKKSLDVSLAQASSTLENVKAVATSRFDDSWESETKTNSHCAIFDEFVDAIEGDAEVPVPLEQSKWTIRIMETIRDAAQPSREESAAETADPSEAADATPAEEPATPDDEESVPADL</sequence>
<accession>A0A4V1FZJ9</accession>
<organism evidence="4 5">
    <name type="scientific">Natrinema versiforme</name>
    <dbReference type="NCBI Taxonomy" id="88724"/>
    <lineage>
        <taxon>Archaea</taxon>
        <taxon>Methanobacteriati</taxon>
        <taxon>Methanobacteriota</taxon>
        <taxon>Stenosarchaea group</taxon>
        <taxon>Halobacteria</taxon>
        <taxon>Halobacteriales</taxon>
        <taxon>Natrialbaceae</taxon>
        <taxon>Natrinema</taxon>
    </lineage>
</organism>
<dbReference type="SUPFAM" id="SSF51735">
    <property type="entry name" value="NAD(P)-binding Rossmann-fold domains"/>
    <property type="match status" value="1"/>
</dbReference>
<dbReference type="RefSeq" id="WP_138244602.1">
    <property type="nucleotide sequence ID" value="NZ_CP040330.1"/>
</dbReference>
<dbReference type="EMBL" id="CP040330">
    <property type="protein sequence ID" value="QCS42106.1"/>
    <property type="molecule type" value="Genomic_DNA"/>
</dbReference>
<protein>
    <submittedName>
        <fullName evidence="4">Gfo/Idh/MocA family oxidoreductase</fullName>
    </submittedName>
</protein>
<feature type="domain" description="Gfo/Idh/MocA-like oxidoreductase N-terminal" evidence="2">
    <location>
        <begin position="4"/>
        <end position="119"/>
    </location>
</feature>
<reference evidence="5" key="1">
    <citation type="submission" date="2019-05" db="EMBL/GenBank/DDBJ databases">
        <title>Genome sequence and methylation pattern of the halophilic Archaeon Natrinema versiforme BOL5-4.</title>
        <authorList>
            <person name="DasSarma P."/>
            <person name="Anton B.P."/>
            <person name="DasSarma S.L."/>
            <person name="Martinez F.L."/>
            <person name="Guzman D."/>
            <person name="Roberts R.J."/>
            <person name="DasSarma S."/>
        </authorList>
    </citation>
    <scope>NUCLEOTIDE SEQUENCE [LARGE SCALE GENOMIC DNA]</scope>
    <source>
        <strain evidence="5">BOL5-4</strain>
    </source>
</reference>
<dbReference type="InterPro" id="IPR000683">
    <property type="entry name" value="Gfo/Idh/MocA-like_OxRdtase_N"/>
</dbReference>
<evidence type="ECO:0000313" key="5">
    <source>
        <dbReference type="Proteomes" id="UP000302218"/>
    </source>
</evidence>
<dbReference type="Pfam" id="PF01408">
    <property type="entry name" value="GFO_IDH_MocA"/>
    <property type="match status" value="1"/>
</dbReference>
<evidence type="ECO:0000259" key="3">
    <source>
        <dbReference type="Pfam" id="PF02894"/>
    </source>
</evidence>
<feature type="region of interest" description="Disordered" evidence="1">
    <location>
        <begin position="349"/>
        <end position="390"/>
    </location>
</feature>
<dbReference type="PANTHER" id="PTHR43377:SF1">
    <property type="entry name" value="BILIVERDIN REDUCTASE A"/>
    <property type="match status" value="1"/>
</dbReference>
<evidence type="ECO:0000259" key="2">
    <source>
        <dbReference type="Pfam" id="PF01408"/>
    </source>
</evidence>
<evidence type="ECO:0000256" key="1">
    <source>
        <dbReference type="SAM" id="MobiDB-lite"/>
    </source>
</evidence>
<gene>
    <name evidence="4" type="ORF">FEJ81_06950</name>
</gene>
<dbReference type="GO" id="GO:0000166">
    <property type="term" value="F:nucleotide binding"/>
    <property type="evidence" value="ECO:0007669"/>
    <property type="project" value="InterPro"/>
</dbReference>
<dbReference type="SUPFAM" id="SSF55347">
    <property type="entry name" value="Glyceraldehyde-3-phosphate dehydrogenase-like, C-terminal domain"/>
    <property type="match status" value="1"/>
</dbReference>
<feature type="domain" description="Gfo/Idh/MocA-like oxidoreductase C-terminal" evidence="3">
    <location>
        <begin position="131"/>
        <end position="355"/>
    </location>
</feature>
<feature type="compositionally biased region" description="Low complexity" evidence="1">
    <location>
        <begin position="360"/>
        <end position="377"/>
    </location>
</feature>
<dbReference type="Gene3D" id="3.40.50.720">
    <property type="entry name" value="NAD(P)-binding Rossmann-like Domain"/>
    <property type="match status" value="1"/>
</dbReference>
<dbReference type="KEGG" id="nvr:FEJ81_06950"/>
<name>A0A4V1FZJ9_9EURY</name>
<dbReference type="InterPro" id="IPR051450">
    <property type="entry name" value="Gfo/Idh/MocA_Oxidoreductases"/>
</dbReference>
<feature type="compositionally biased region" description="Acidic residues" evidence="1">
    <location>
        <begin position="378"/>
        <end position="390"/>
    </location>
</feature>